<gene>
    <name evidence="2" type="ORF">GCM10023092_09690</name>
</gene>
<evidence type="ECO:0000256" key="1">
    <source>
        <dbReference type="SAM" id="Phobius"/>
    </source>
</evidence>
<feature type="transmembrane region" description="Helical" evidence="1">
    <location>
        <begin position="6"/>
        <end position="26"/>
    </location>
</feature>
<dbReference type="RefSeq" id="WP_344823282.1">
    <property type="nucleotide sequence ID" value="NZ_BAABEZ010000013.1"/>
</dbReference>
<keyword evidence="3" id="KW-1185">Reference proteome</keyword>
<reference evidence="3" key="1">
    <citation type="journal article" date="2019" name="Int. J. Syst. Evol. Microbiol.">
        <title>The Global Catalogue of Microorganisms (GCM) 10K type strain sequencing project: providing services to taxonomists for standard genome sequencing and annotation.</title>
        <authorList>
            <consortium name="The Broad Institute Genomics Platform"/>
            <consortium name="The Broad Institute Genome Sequencing Center for Infectious Disease"/>
            <person name="Wu L."/>
            <person name="Ma J."/>
        </authorList>
    </citation>
    <scope>NUCLEOTIDE SEQUENCE [LARGE SCALE GENOMIC DNA]</scope>
    <source>
        <strain evidence="3">JCM 31921</strain>
    </source>
</reference>
<name>A0ABP8MJM6_9BACT</name>
<evidence type="ECO:0000313" key="2">
    <source>
        <dbReference type="EMBL" id="GAA4451755.1"/>
    </source>
</evidence>
<sequence>MNWGYRILIVLLAFLGGIFFMVSIAMRQSNEMMDEQYYKKELVHQQLIDAAANLSRLNGSVQLKDSTGSVYVQLPQSAVADSGSIAFIRPSDKSMDREEALASGAFSHAFSKARLHEGLYLVRVQWYSNGTPYFFEQKYFVSE</sequence>
<proteinExistence type="predicted"/>
<dbReference type="Pfam" id="PF05751">
    <property type="entry name" value="FixH"/>
    <property type="match status" value="1"/>
</dbReference>
<organism evidence="2 3">
    <name type="scientific">Rurimicrobium arvi</name>
    <dbReference type="NCBI Taxonomy" id="2049916"/>
    <lineage>
        <taxon>Bacteria</taxon>
        <taxon>Pseudomonadati</taxon>
        <taxon>Bacteroidota</taxon>
        <taxon>Chitinophagia</taxon>
        <taxon>Chitinophagales</taxon>
        <taxon>Chitinophagaceae</taxon>
        <taxon>Rurimicrobium</taxon>
    </lineage>
</organism>
<evidence type="ECO:0000313" key="3">
    <source>
        <dbReference type="Proteomes" id="UP001501410"/>
    </source>
</evidence>
<dbReference type="EMBL" id="BAABEZ010000013">
    <property type="protein sequence ID" value="GAA4451755.1"/>
    <property type="molecule type" value="Genomic_DNA"/>
</dbReference>
<dbReference type="Proteomes" id="UP001501410">
    <property type="component" value="Unassembled WGS sequence"/>
</dbReference>
<evidence type="ECO:0008006" key="4">
    <source>
        <dbReference type="Google" id="ProtNLM"/>
    </source>
</evidence>
<keyword evidence="1" id="KW-0472">Membrane</keyword>
<comment type="caution">
    <text evidence="2">The sequence shown here is derived from an EMBL/GenBank/DDBJ whole genome shotgun (WGS) entry which is preliminary data.</text>
</comment>
<keyword evidence="1" id="KW-0812">Transmembrane</keyword>
<dbReference type="InterPro" id="IPR008620">
    <property type="entry name" value="FixH"/>
</dbReference>
<protein>
    <recommendedName>
        <fullName evidence="4">Nitrogen fixation protein FixH</fullName>
    </recommendedName>
</protein>
<keyword evidence="1" id="KW-1133">Transmembrane helix</keyword>
<accession>A0ABP8MJM6</accession>